<accession>A0A7S2MJI6</accession>
<dbReference type="Pfam" id="PF04059">
    <property type="entry name" value="RRM_2"/>
    <property type="match status" value="1"/>
</dbReference>
<protein>
    <recommendedName>
        <fullName evidence="2">Mei2-like C-terminal RNA recognition motif domain-containing protein</fullName>
    </recommendedName>
</protein>
<feature type="compositionally biased region" description="Polar residues" evidence="1">
    <location>
        <begin position="72"/>
        <end position="87"/>
    </location>
</feature>
<dbReference type="SUPFAM" id="SSF54928">
    <property type="entry name" value="RNA-binding domain, RBD"/>
    <property type="match status" value="1"/>
</dbReference>
<organism evidence="3">
    <name type="scientific">Zooxanthella nutricula</name>
    <dbReference type="NCBI Taxonomy" id="1333877"/>
    <lineage>
        <taxon>Eukaryota</taxon>
        <taxon>Sar</taxon>
        <taxon>Alveolata</taxon>
        <taxon>Dinophyceae</taxon>
        <taxon>Peridiniales</taxon>
        <taxon>Peridiniales incertae sedis</taxon>
        <taxon>Zooxanthella</taxon>
    </lineage>
</organism>
<dbReference type="AlphaFoldDB" id="A0A7S2MJI6"/>
<evidence type="ECO:0000256" key="1">
    <source>
        <dbReference type="SAM" id="MobiDB-lite"/>
    </source>
</evidence>
<feature type="region of interest" description="Disordered" evidence="1">
    <location>
        <begin position="63"/>
        <end position="99"/>
    </location>
</feature>
<sequence length="301" mass="31887">MPRQPGGSGTIFGLELRDVVKLSAGLLLSAAALRQLHKLLRAEAEKPAAPWPKADAAKDLHGKTSALPKEGSPTSGKAVTSASQGQPMQMPRGKVDSPRHVAPEWTDVPLLGPPEGLAHTVQNIPSGGAVQKIPSGGLPAAAHSSDAPQLCEEAGRTTIMLRQLPRGLSRDVLVHTLNAMGFAGRYDLAYLPVSFSTGMGLGYAFVNLVSPSHVPAVWAALDGFAQWGGVPCEGTCSVAWSDPNQGLASFVERYRNSPVLHMDVPDLWKPALYGVQGVRLAFPQPTRQVKAPKVRTKRVAK</sequence>
<dbReference type="GO" id="GO:0003676">
    <property type="term" value="F:nucleic acid binding"/>
    <property type="evidence" value="ECO:0007669"/>
    <property type="project" value="InterPro"/>
</dbReference>
<feature type="domain" description="Mei2-like C-terminal RNA recognition motif" evidence="2">
    <location>
        <begin position="156"/>
        <end position="253"/>
    </location>
</feature>
<evidence type="ECO:0000259" key="2">
    <source>
        <dbReference type="Pfam" id="PF04059"/>
    </source>
</evidence>
<dbReference type="EMBL" id="HBGW01002437">
    <property type="protein sequence ID" value="CAD9487126.1"/>
    <property type="molecule type" value="Transcribed_RNA"/>
</dbReference>
<gene>
    <name evidence="3" type="ORF">BRAN1462_LOCUS1607</name>
</gene>
<reference evidence="3" key="1">
    <citation type="submission" date="2021-01" db="EMBL/GenBank/DDBJ databases">
        <authorList>
            <person name="Corre E."/>
            <person name="Pelletier E."/>
            <person name="Niang G."/>
            <person name="Scheremetjew M."/>
            <person name="Finn R."/>
            <person name="Kale V."/>
            <person name="Holt S."/>
            <person name="Cochrane G."/>
            <person name="Meng A."/>
            <person name="Brown T."/>
            <person name="Cohen L."/>
        </authorList>
    </citation>
    <scope>NUCLEOTIDE SEQUENCE</scope>
    <source>
        <strain evidence="3">RCC3387</strain>
    </source>
</reference>
<evidence type="ECO:0000313" key="3">
    <source>
        <dbReference type="EMBL" id="CAD9487126.1"/>
    </source>
</evidence>
<name>A0A7S2MJI6_9DINO</name>
<dbReference type="InterPro" id="IPR007201">
    <property type="entry name" value="Mei2-like_Rrm_C"/>
</dbReference>
<dbReference type="InterPro" id="IPR035979">
    <property type="entry name" value="RBD_domain_sf"/>
</dbReference>
<proteinExistence type="predicted"/>